<evidence type="ECO:0000313" key="2">
    <source>
        <dbReference type="Proteomes" id="UP000024635"/>
    </source>
</evidence>
<reference evidence="2" key="1">
    <citation type="journal article" date="2015" name="Nat. Genet.">
        <title>The genome and transcriptome of the zoonotic hookworm Ancylostoma ceylanicum identify infection-specific gene families.</title>
        <authorList>
            <person name="Schwarz E.M."/>
            <person name="Hu Y."/>
            <person name="Antoshechkin I."/>
            <person name="Miller M.M."/>
            <person name="Sternberg P.W."/>
            <person name="Aroian R.V."/>
        </authorList>
    </citation>
    <scope>NUCLEOTIDE SEQUENCE</scope>
    <source>
        <strain evidence="2">HY135</strain>
    </source>
</reference>
<dbReference type="Proteomes" id="UP000024635">
    <property type="component" value="Unassembled WGS sequence"/>
</dbReference>
<dbReference type="AlphaFoldDB" id="A0A016UUJ0"/>
<sequence>MFAQFSSRTLLTIRLAMIEHKINCHLHGLKRNRHQYNREKLEPQDGKGSSFKPACWTRAALTRSQRLDMDAMASTGAEDIFEHEDSIINIVSRTSGHYGTRRVTVERTECE</sequence>
<keyword evidence="2" id="KW-1185">Reference proteome</keyword>
<gene>
    <name evidence="1" type="primary">Acey_s0025.g1159</name>
    <name evidence="1" type="ORF">Y032_0025g1159</name>
</gene>
<dbReference type="EMBL" id="JARK01001361">
    <property type="protein sequence ID" value="EYC19079.1"/>
    <property type="molecule type" value="Genomic_DNA"/>
</dbReference>
<comment type="caution">
    <text evidence="1">The sequence shown here is derived from an EMBL/GenBank/DDBJ whole genome shotgun (WGS) entry which is preliminary data.</text>
</comment>
<name>A0A016UUJ0_9BILA</name>
<accession>A0A016UUJ0</accession>
<organism evidence="1 2">
    <name type="scientific">Ancylostoma ceylanicum</name>
    <dbReference type="NCBI Taxonomy" id="53326"/>
    <lineage>
        <taxon>Eukaryota</taxon>
        <taxon>Metazoa</taxon>
        <taxon>Ecdysozoa</taxon>
        <taxon>Nematoda</taxon>
        <taxon>Chromadorea</taxon>
        <taxon>Rhabditida</taxon>
        <taxon>Rhabditina</taxon>
        <taxon>Rhabditomorpha</taxon>
        <taxon>Strongyloidea</taxon>
        <taxon>Ancylostomatidae</taxon>
        <taxon>Ancylostomatinae</taxon>
        <taxon>Ancylostoma</taxon>
    </lineage>
</organism>
<protein>
    <submittedName>
        <fullName evidence="1">Uncharacterized protein</fullName>
    </submittedName>
</protein>
<dbReference type="OrthoDB" id="10044919at2759"/>
<proteinExistence type="predicted"/>
<evidence type="ECO:0000313" key="1">
    <source>
        <dbReference type="EMBL" id="EYC19079.1"/>
    </source>
</evidence>